<protein>
    <submittedName>
        <fullName evidence="2">Uncharacterized protein</fullName>
    </submittedName>
</protein>
<dbReference type="OMA" id="EHRYGTR"/>
<name>T0Q9A9_SAPDV</name>
<evidence type="ECO:0000256" key="1">
    <source>
        <dbReference type="SAM" id="MobiDB-lite"/>
    </source>
</evidence>
<accession>T0Q9A9</accession>
<proteinExistence type="predicted"/>
<organism evidence="2 3">
    <name type="scientific">Saprolegnia diclina (strain VS20)</name>
    <dbReference type="NCBI Taxonomy" id="1156394"/>
    <lineage>
        <taxon>Eukaryota</taxon>
        <taxon>Sar</taxon>
        <taxon>Stramenopiles</taxon>
        <taxon>Oomycota</taxon>
        <taxon>Saprolegniomycetes</taxon>
        <taxon>Saprolegniales</taxon>
        <taxon>Saprolegniaceae</taxon>
        <taxon>Saprolegnia</taxon>
    </lineage>
</organism>
<feature type="compositionally biased region" description="Basic and acidic residues" evidence="1">
    <location>
        <begin position="199"/>
        <end position="221"/>
    </location>
</feature>
<gene>
    <name evidence="2" type="ORF">SDRG_11172</name>
</gene>
<dbReference type="VEuPathDB" id="FungiDB:SDRG_11172"/>
<keyword evidence="3" id="KW-1185">Reference proteome</keyword>
<dbReference type="RefSeq" id="XP_008615424.1">
    <property type="nucleotide sequence ID" value="XM_008617202.1"/>
</dbReference>
<feature type="region of interest" description="Disordered" evidence="1">
    <location>
        <begin position="177"/>
        <end position="246"/>
    </location>
</feature>
<evidence type="ECO:0000313" key="2">
    <source>
        <dbReference type="EMBL" id="EQC31251.1"/>
    </source>
</evidence>
<dbReference type="OrthoDB" id="79524at2759"/>
<dbReference type="EMBL" id="JH767170">
    <property type="protein sequence ID" value="EQC31251.1"/>
    <property type="molecule type" value="Genomic_DNA"/>
</dbReference>
<dbReference type="Proteomes" id="UP000030762">
    <property type="component" value="Unassembled WGS sequence"/>
</dbReference>
<feature type="compositionally biased region" description="Pro residues" evidence="1">
    <location>
        <begin position="228"/>
        <end position="237"/>
    </location>
</feature>
<dbReference type="InParanoid" id="T0Q9A9"/>
<dbReference type="GeneID" id="19951899"/>
<reference evidence="2 3" key="1">
    <citation type="submission" date="2012-04" db="EMBL/GenBank/DDBJ databases">
        <title>The Genome Sequence of Saprolegnia declina VS20.</title>
        <authorList>
            <consortium name="The Broad Institute Genome Sequencing Platform"/>
            <person name="Russ C."/>
            <person name="Nusbaum C."/>
            <person name="Tyler B."/>
            <person name="van West P."/>
            <person name="Dieguez-Uribeondo J."/>
            <person name="de Bruijn I."/>
            <person name="Tripathy S."/>
            <person name="Jiang R."/>
            <person name="Young S.K."/>
            <person name="Zeng Q."/>
            <person name="Gargeya S."/>
            <person name="Fitzgerald M."/>
            <person name="Haas B."/>
            <person name="Abouelleil A."/>
            <person name="Alvarado L."/>
            <person name="Arachchi H.M."/>
            <person name="Berlin A."/>
            <person name="Chapman S.B."/>
            <person name="Goldberg J."/>
            <person name="Griggs A."/>
            <person name="Gujja S."/>
            <person name="Hansen M."/>
            <person name="Howarth C."/>
            <person name="Imamovic A."/>
            <person name="Larimer J."/>
            <person name="McCowen C."/>
            <person name="Montmayeur A."/>
            <person name="Murphy C."/>
            <person name="Neiman D."/>
            <person name="Pearson M."/>
            <person name="Priest M."/>
            <person name="Roberts A."/>
            <person name="Saif S."/>
            <person name="Shea T."/>
            <person name="Sisk P."/>
            <person name="Sykes S."/>
            <person name="Wortman J."/>
            <person name="Nusbaum C."/>
            <person name="Birren B."/>
        </authorList>
    </citation>
    <scope>NUCLEOTIDE SEQUENCE [LARGE SCALE GENOMIC DNA]</scope>
    <source>
        <strain evidence="2 3">VS20</strain>
    </source>
</reference>
<dbReference type="eggNOG" id="ENOG502T1QW">
    <property type="taxonomic scope" value="Eukaryota"/>
</dbReference>
<evidence type="ECO:0000313" key="3">
    <source>
        <dbReference type="Proteomes" id="UP000030762"/>
    </source>
</evidence>
<dbReference type="AlphaFoldDB" id="T0Q9A9"/>
<sequence length="246" mass="27630">MPSYSVDPCRPIFLTACDVPETDGDGGFDAPPPVNDVTQRLALLALLQSPRRDEQAPPLNHHVQVQARFSFIEHRYGTRPAQPKKTNKRTLDRLANPILGHTSTLNALPPELRKKRAPLHAENTDDDLRVEKVKRPLLKPTTKPKRLAKLPIHVKSTLSRDLKIVKPAPSCFITQQLTSNQVPKRKTTKKNVTRAPAPKTERRAPKESSRSAKVVKPDEKKPVRKPTVLPPLRPAGPPKKTSFRRF</sequence>
<feature type="compositionally biased region" description="Basic residues" evidence="1">
    <location>
        <begin position="183"/>
        <end position="192"/>
    </location>
</feature>